<dbReference type="Gene3D" id="1.10.8.50">
    <property type="match status" value="1"/>
</dbReference>
<dbReference type="Pfam" id="PF05833">
    <property type="entry name" value="NFACT_N"/>
    <property type="match status" value="1"/>
</dbReference>
<dbReference type="InterPro" id="IPR051608">
    <property type="entry name" value="RQC_Subunit_NEMF"/>
</dbReference>
<dbReference type="GO" id="GO:0043023">
    <property type="term" value="F:ribosomal large subunit binding"/>
    <property type="evidence" value="ECO:0007669"/>
    <property type="project" value="TreeGrafter"/>
</dbReference>
<reference evidence="2 3" key="1">
    <citation type="submission" date="2020-08" db="EMBL/GenBank/DDBJ databases">
        <title>Genomic Encyclopedia of Type Strains, Phase IV (KMG-IV): sequencing the most valuable type-strain genomes for metagenomic binning, comparative biology and taxonomic classification.</title>
        <authorList>
            <person name="Goeker M."/>
        </authorList>
    </citation>
    <scope>NUCLEOTIDE SEQUENCE [LARGE SCALE GENOMIC DNA]</scope>
    <source>
        <strain evidence="2 3">DSM 13481</strain>
    </source>
</reference>
<dbReference type="PANTHER" id="PTHR15239:SF6">
    <property type="entry name" value="RIBOSOME QUALITY CONTROL COMPLEX SUBUNIT NEMF"/>
    <property type="match status" value="1"/>
</dbReference>
<sequence>MPYDGFVMRQFLEYSKPYLLNAHIRNFYIFNKIIYFSFQNFDLKISLNPSYSYITFEKRNLPLKTKSHYFVEYLRSKVRGGMIKNIEQIGLERTYKFEVYKVDDVGNKHNYEIYVDIMGRHSNIILVENGIILDAYKRIKNRFRNIFPGEQFKIFSSNKINPLDVNQIKKLKTINESKKALEFVFKNIQGFSKVTARELLYRAGINEDEVIKWDDKLEKILKEIIQEFSENYMYVYFENNKPFEISAFSLNHLAEKFRKFSKPDEAINLFFSWNEKKSLIYQKKKTLEDVLVKYISKLENTLDKINIEIEKNKNYDLYKKYGELLKAYFYQIDEKLNSVVLYDWENDENIEVPLDYNKEPLENANHYFKKYNKMKNKLKGLLERKKVLEDELDYLYQIWYTIEDAENEEEIEEIKFEMQNMGLIKEKKGRSKKVIKSEPRKVEHNGFVIYIGKNNKQNDELVRKANDEDLWFHVHEMPGSHVILKNNGKVINEEVIRFAAELAAGYSKGKNSGKVPVDYTKVKYVRKTKGLKPGLVLYSNYRTIYVRPRRIDDV</sequence>
<dbReference type="RefSeq" id="WP_184619797.1">
    <property type="nucleotide sequence ID" value="NZ_JACHEX010000005.1"/>
</dbReference>
<feature type="domain" description="NFACT RNA-binding" evidence="1">
    <location>
        <begin position="443"/>
        <end position="539"/>
    </location>
</feature>
<dbReference type="Pfam" id="PF05670">
    <property type="entry name" value="NFACT-R_1"/>
    <property type="match status" value="1"/>
</dbReference>
<gene>
    <name evidence="2" type="ORF">HNP65_001660</name>
</gene>
<dbReference type="EMBL" id="JACHEX010000005">
    <property type="protein sequence ID" value="MBB6063196.1"/>
    <property type="molecule type" value="Genomic_DNA"/>
</dbReference>
<comment type="caution">
    <text evidence="2">The sequence shown here is derived from an EMBL/GenBank/DDBJ whole genome shotgun (WGS) entry which is preliminary data.</text>
</comment>
<dbReference type="GO" id="GO:1990112">
    <property type="term" value="C:RQC complex"/>
    <property type="evidence" value="ECO:0007669"/>
    <property type="project" value="TreeGrafter"/>
</dbReference>
<evidence type="ECO:0000259" key="1">
    <source>
        <dbReference type="Pfam" id="PF05670"/>
    </source>
</evidence>
<dbReference type="GO" id="GO:0072344">
    <property type="term" value="P:rescue of stalled ribosome"/>
    <property type="evidence" value="ECO:0007669"/>
    <property type="project" value="TreeGrafter"/>
</dbReference>
<organism evidence="2 3">
    <name type="scientific">Thermosipho japonicus</name>
    <dbReference type="NCBI Taxonomy" id="90323"/>
    <lineage>
        <taxon>Bacteria</taxon>
        <taxon>Thermotogati</taxon>
        <taxon>Thermotogota</taxon>
        <taxon>Thermotogae</taxon>
        <taxon>Thermotogales</taxon>
        <taxon>Fervidobacteriaceae</taxon>
        <taxon>Thermosipho</taxon>
    </lineage>
</organism>
<dbReference type="Proteomes" id="UP000555828">
    <property type="component" value="Unassembled WGS sequence"/>
</dbReference>
<protein>
    <submittedName>
        <fullName evidence="2">Putative ribosome quality control (RQC) complex YloA/Tae2 family protein</fullName>
    </submittedName>
</protein>
<dbReference type="GO" id="GO:0000049">
    <property type="term" value="F:tRNA binding"/>
    <property type="evidence" value="ECO:0007669"/>
    <property type="project" value="TreeGrafter"/>
</dbReference>
<dbReference type="Gene3D" id="2.30.310.10">
    <property type="entry name" value="ibrinogen binding protein from staphylococcus aureus domain"/>
    <property type="match status" value="1"/>
</dbReference>
<name>A0A841GHL0_9BACT</name>
<evidence type="ECO:0000313" key="3">
    <source>
        <dbReference type="Proteomes" id="UP000555828"/>
    </source>
</evidence>
<dbReference type="InterPro" id="IPR008532">
    <property type="entry name" value="NFACT_RNA-bd"/>
</dbReference>
<evidence type="ECO:0000313" key="2">
    <source>
        <dbReference type="EMBL" id="MBB6063196.1"/>
    </source>
</evidence>
<proteinExistence type="predicted"/>
<accession>A0A841GHL0</accession>
<dbReference type="AlphaFoldDB" id="A0A841GHL0"/>
<keyword evidence="3" id="KW-1185">Reference proteome</keyword>
<dbReference type="PANTHER" id="PTHR15239">
    <property type="entry name" value="NUCLEAR EXPORT MEDIATOR FACTOR NEMF"/>
    <property type="match status" value="1"/>
</dbReference>